<gene>
    <name evidence="6" type="primary">yngG_2</name>
    <name evidence="6" type="ORF">AGI3411_01982</name>
</gene>
<evidence type="ECO:0000256" key="4">
    <source>
        <dbReference type="SAM" id="MobiDB-lite"/>
    </source>
</evidence>
<feature type="domain" description="Pyruvate carboxyltransferase" evidence="5">
    <location>
        <begin position="33"/>
        <end position="300"/>
    </location>
</feature>
<keyword evidence="3 6" id="KW-0456">Lyase</keyword>
<dbReference type="Gene3D" id="3.20.20.70">
    <property type="entry name" value="Aldolase class I"/>
    <property type="match status" value="1"/>
</dbReference>
<evidence type="ECO:0000313" key="7">
    <source>
        <dbReference type="Proteomes" id="UP000289184"/>
    </source>
</evidence>
<dbReference type="InterPro" id="IPR043594">
    <property type="entry name" value="HMGL"/>
</dbReference>
<dbReference type="PANTHER" id="PTHR42738">
    <property type="entry name" value="HYDROXYMETHYLGLUTARYL-COA LYASE"/>
    <property type="match status" value="1"/>
</dbReference>
<dbReference type="GO" id="GO:0004419">
    <property type="term" value="F:hydroxymethylglutaryl-CoA lyase activity"/>
    <property type="evidence" value="ECO:0007669"/>
    <property type="project" value="UniProtKB-EC"/>
</dbReference>
<evidence type="ECO:0000256" key="3">
    <source>
        <dbReference type="ARBA" id="ARBA00023239"/>
    </source>
</evidence>
<dbReference type="AlphaFoldDB" id="A0A446CB20"/>
<accession>A0A446CB20</accession>
<dbReference type="EC" id="4.1.3.4" evidence="6"/>
<dbReference type="InterPro" id="IPR013785">
    <property type="entry name" value="Aldolase_TIM"/>
</dbReference>
<keyword evidence="2" id="KW-0479">Metal-binding</keyword>
<sequence length="338" mass="36211">MTDNAAPDIASQVSAGTRSGHQETSAVSLPDRVEIVEVGMRDGLQIESEFVPTDTKAEILNALIDAGVRHFEATSFVSPRAVPQLRDAQEVLEKVHKRAGVVLGVLAPNRKGVENALRSKADEIVVFLSATESHNTKNLNRPVEQSLRDIEEIAEQLKDHPIKRKGAIAVAFGCPFEGDVDLERIKTIFGHFARLGFDAVTLGDTTGMATPRLVRRTVEALRADHPGMKISLHFHNTRGIGLVNVVEGLRAGVTSYESSLAGLGGCPFAPGATGNICTEDLVYLLDEMGVDSGIDLRALINVAQRLENVIGRNLPGQLMKAGPRLHLHDYGGAVGAVG</sequence>
<dbReference type="SUPFAM" id="SSF51569">
    <property type="entry name" value="Aldolase"/>
    <property type="match status" value="1"/>
</dbReference>
<feature type="compositionally biased region" description="Polar residues" evidence="4">
    <location>
        <begin position="11"/>
        <end position="27"/>
    </location>
</feature>
<organism evidence="6 7">
    <name type="scientific">Achromobacter agilis</name>
    <dbReference type="NCBI Taxonomy" id="1353888"/>
    <lineage>
        <taxon>Bacteria</taxon>
        <taxon>Pseudomonadati</taxon>
        <taxon>Pseudomonadota</taxon>
        <taxon>Betaproteobacteria</taxon>
        <taxon>Burkholderiales</taxon>
        <taxon>Alcaligenaceae</taxon>
        <taxon>Achromobacter</taxon>
    </lineage>
</organism>
<proteinExistence type="inferred from homology"/>
<evidence type="ECO:0000313" key="6">
    <source>
        <dbReference type="EMBL" id="SSW65097.1"/>
    </source>
</evidence>
<comment type="similarity">
    <text evidence="1">Belongs to the HMG-CoA lyase family.</text>
</comment>
<dbReference type="InterPro" id="IPR000891">
    <property type="entry name" value="PYR_CT"/>
</dbReference>
<protein>
    <submittedName>
        <fullName evidence="6">Hydroxymethylglutaryl-CoA lyase YngG</fullName>
        <ecNumber evidence="6">4.1.3.4</ecNumber>
    </submittedName>
</protein>
<keyword evidence="7" id="KW-1185">Reference proteome</keyword>
<dbReference type="PANTHER" id="PTHR42738:SF7">
    <property type="entry name" value="HYDROXYMETHYLGLUTARYL-COA LYASE"/>
    <property type="match status" value="1"/>
</dbReference>
<dbReference type="Proteomes" id="UP000289184">
    <property type="component" value="Unassembled WGS sequence"/>
</dbReference>
<dbReference type="PROSITE" id="PS50991">
    <property type="entry name" value="PYR_CT"/>
    <property type="match status" value="1"/>
</dbReference>
<dbReference type="CDD" id="cd07938">
    <property type="entry name" value="DRE_TIM_HMGL"/>
    <property type="match status" value="1"/>
</dbReference>
<dbReference type="FunFam" id="3.20.20.70:FF:000071">
    <property type="entry name" value="Hydroxymethylglutaryl-CoA lyase"/>
    <property type="match status" value="1"/>
</dbReference>
<evidence type="ECO:0000256" key="2">
    <source>
        <dbReference type="ARBA" id="ARBA00022723"/>
    </source>
</evidence>
<dbReference type="NCBIfam" id="NF004283">
    <property type="entry name" value="PRK05692.1"/>
    <property type="match status" value="1"/>
</dbReference>
<evidence type="ECO:0000259" key="5">
    <source>
        <dbReference type="PROSITE" id="PS50991"/>
    </source>
</evidence>
<reference evidence="6 7" key="1">
    <citation type="submission" date="2018-07" db="EMBL/GenBank/DDBJ databases">
        <authorList>
            <person name="Peeters C."/>
        </authorList>
    </citation>
    <scope>NUCLEOTIDE SEQUENCE [LARGE SCALE GENOMIC DNA]</scope>
    <source>
        <strain evidence="6 7">LMG 3411</strain>
    </source>
</reference>
<dbReference type="GO" id="GO:0046872">
    <property type="term" value="F:metal ion binding"/>
    <property type="evidence" value="ECO:0007669"/>
    <property type="project" value="UniProtKB-KW"/>
</dbReference>
<feature type="region of interest" description="Disordered" evidence="4">
    <location>
        <begin position="1"/>
        <end position="28"/>
    </location>
</feature>
<dbReference type="EMBL" id="UFQB01000006">
    <property type="protein sequence ID" value="SSW65097.1"/>
    <property type="molecule type" value="Genomic_DNA"/>
</dbReference>
<evidence type="ECO:0000256" key="1">
    <source>
        <dbReference type="ARBA" id="ARBA00009405"/>
    </source>
</evidence>
<dbReference type="GO" id="GO:0006552">
    <property type="term" value="P:L-leucine catabolic process"/>
    <property type="evidence" value="ECO:0007669"/>
    <property type="project" value="TreeGrafter"/>
</dbReference>
<dbReference type="Pfam" id="PF00682">
    <property type="entry name" value="HMGL-like"/>
    <property type="match status" value="1"/>
</dbReference>
<name>A0A446CB20_9BURK</name>
<dbReference type="GO" id="GO:0046951">
    <property type="term" value="P:ketone body biosynthetic process"/>
    <property type="evidence" value="ECO:0007669"/>
    <property type="project" value="TreeGrafter"/>
</dbReference>